<keyword evidence="3" id="KW-1185">Reference proteome</keyword>
<proteinExistence type="predicted"/>
<feature type="region of interest" description="Disordered" evidence="1">
    <location>
        <begin position="34"/>
        <end position="70"/>
    </location>
</feature>
<dbReference type="OrthoDB" id="5553750at2759"/>
<accession>A0A8H7GNC4</accession>
<name>A0A8H7GNC4_9ASCO</name>
<dbReference type="Proteomes" id="UP000649328">
    <property type="component" value="Unassembled WGS sequence"/>
</dbReference>
<reference evidence="2" key="1">
    <citation type="submission" date="2020-10" db="EMBL/GenBank/DDBJ databases">
        <title>The Whole-Genome Sequence of Metschnikowia persimmonesis, a Novel Endophytic Yeast Species Isolated from Medicinal Plant Diospyros kaki Thumb.</title>
        <authorList>
            <person name="Rahmat E."/>
            <person name="Kang Y."/>
        </authorList>
    </citation>
    <scope>NUCLEOTIDE SEQUENCE</scope>
    <source>
        <strain evidence="2">KIOM G15050</strain>
    </source>
</reference>
<protein>
    <submittedName>
        <fullName evidence="2">Uncharacterized protein</fullName>
    </submittedName>
</protein>
<dbReference type="EMBL" id="JACBPP010000008">
    <property type="protein sequence ID" value="KAF7999671.1"/>
    <property type="molecule type" value="Genomic_DNA"/>
</dbReference>
<evidence type="ECO:0000256" key="1">
    <source>
        <dbReference type="SAM" id="MobiDB-lite"/>
    </source>
</evidence>
<comment type="caution">
    <text evidence="2">The sequence shown here is derived from an EMBL/GenBank/DDBJ whole genome shotgun (WGS) entry which is preliminary data.</text>
</comment>
<sequence>MADFQKAQSELAPSVSAEELAHYLRVKENFEGAKKKDPHVDEGPIEDMNGNGYDTASETMNGHGIVISEV</sequence>
<organism evidence="2 3">
    <name type="scientific">Metschnikowia pulcherrima</name>
    <dbReference type="NCBI Taxonomy" id="27326"/>
    <lineage>
        <taxon>Eukaryota</taxon>
        <taxon>Fungi</taxon>
        <taxon>Dikarya</taxon>
        <taxon>Ascomycota</taxon>
        <taxon>Saccharomycotina</taxon>
        <taxon>Pichiomycetes</taxon>
        <taxon>Metschnikowiaceae</taxon>
        <taxon>Metschnikowia</taxon>
    </lineage>
</organism>
<evidence type="ECO:0000313" key="3">
    <source>
        <dbReference type="Proteomes" id="UP000649328"/>
    </source>
</evidence>
<gene>
    <name evidence="2" type="ORF">HF325_005520</name>
</gene>
<evidence type="ECO:0000313" key="2">
    <source>
        <dbReference type="EMBL" id="KAF7999671.1"/>
    </source>
</evidence>
<dbReference type="AlphaFoldDB" id="A0A8H7GNC4"/>